<protein>
    <submittedName>
        <fullName evidence="2">Uncharacterized protein</fullName>
    </submittedName>
</protein>
<feature type="chain" id="PRO_5003257312" evidence="1">
    <location>
        <begin position="51"/>
        <end position="295"/>
    </location>
</feature>
<feature type="signal peptide" evidence="1">
    <location>
        <begin position="1"/>
        <end position="50"/>
    </location>
</feature>
<evidence type="ECO:0000256" key="1">
    <source>
        <dbReference type="SAM" id="SignalP"/>
    </source>
</evidence>
<reference evidence="3" key="1">
    <citation type="submission" date="2011-02" db="EMBL/GenBank/DDBJ databases">
        <title>The complete genome of Planctomyces brasiliensis DSM 5305.</title>
        <authorList>
            <person name="Lucas S."/>
            <person name="Copeland A."/>
            <person name="Lapidus A."/>
            <person name="Bruce D."/>
            <person name="Goodwin L."/>
            <person name="Pitluck S."/>
            <person name="Kyrpides N."/>
            <person name="Mavromatis K."/>
            <person name="Pagani I."/>
            <person name="Ivanova N."/>
            <person name="Ovchinnikova G."/>
            <person name="Lu M."/>
            <person name="Detter J.C."/>
            <person name="Han C."/>
            <person name="Land M."/>
            <person name="Hauser L."/>
            <person name="Markowitz V."/>
            <person name="Cheng J.-F."/>
            <person name="Hugenholtz P."/>
            <person name="Woyke T."/>
            <person name="Wu D."/>
            <person name="Tindall B."/>
            <person name="Pomrenke H.G."/>
            <person name="Brambilla E."/>
            <person name="Klenk H.-P."/>
            <person name="Eisen J.A."/>
        </authorList>
    </citation>
    <scope>NUCLEOTIDE SEQUENCE [LARGE SCALE GENOMIC DNA]</scope>
    <source>
        <strain evidence="3">ATCC 49424 / DSM 5305 / JCM 21570 / NBRC 103401 / IFAM 1448</strain>
    </source>
</reference>
<organism evidence="2 3">
    <name type="scientific">Rubinisphaera brasiliensis (strain ATCC 49424 / DSM 5305 / JCM 21570 / IAM 15109 / NBRC 103401 / IFAM 1448)</name>
    <name type="common">Planctomyces brasiliensis</name>
    <dbReference type="NCBI Taxonomy" id="756272"/>
    <lineage>
        <taxon>Bacteria</taxon>
        <taxon>Pseudomonadati</taxon>
        <taxon>Planctomycetota</taxon>
        <taxon>Planctomycetia</taxon>
        <taxon>Planctomycetales</taxon>
        <taxon>Planctomycetaceae</taxon>
        <taxon>Rubinisphaera</taxon>
    </lineage>
</organism>
<keyword evidence="3" id="KW-1185">Reference proteome</keyword>
<dbReference type="Proteomes" id="UP000006860">
    <property type="component" value="Chromosome"/>
</dbReference>
<dbReference type="KEGG" id="pbs:Plabr_2788"/>
<accession>F0STC5</accession>
<dbReference type="eggNOG" id="ENOG5030VGZ">
    <property type="taxonomic scope" value="Bacteria"/>
</dbReference>
<keyword evidence="1" id="KW-0732">Signal</keyword>
<evidence type="ECO:0000313" key="2">
    <source>
        <dbReference type="EMBL" id="ADY60387.1"/>
    </source>
</evidence>
<dbReference type="AlphaFoldDB" id="F0STC5"/>
<proteinExistence type="predicted"/>
<dbReference type="HOGENOM" id="CLU_942959_0_0_0"/>
<name>F0STC5_RUBBR</name>
<gene>
    <name evidence="2" type="ordered locus">Plabr_2788</name>
</gene>
<sequence length="295" mass="32932">MADADIGGIAVTAVSVCSRLLFLSREPALKMKFTVPTFLTLLLAASSAFAQSQPNEGFTQRVQAITSGEERSRQSSLWVMEVHLKPMRLLWVDMKDPETGETNPELFYYICYRAVNRPLVQPAIGDSDPVNRIDPEPGPPIFIPELTLVADDAETKQVFLDQIVPQAQAAINRKERRTYKNSVTIAGAVPEPTEAEPNDENAVYGVAIFRGVDPDYDHFTLYLSGFSNGYEVIEGPNGEDVMQRKTIVQKFWRPGDKFDPDSLEFRFQADPAWIFRPDAKARAEQNSDGQDGAEK</sequence>
<dbReference type="EMBL" id="CP002546">
    <property type="protein sequence ID" value="ADY60387.1"/>
    <property type="molecule type" value="Genomic_DNA"/>
</dbReference>
<evidence type="ECO:0000313" key="3">
    <source>
        <dbReference type="Proteomes" id="UP000006860"/>
    </source>
</evidence>